<evidence type="ECO:0000313" key="1">
    <source>
        <dbReference type="EMBL" id="KAF3606178.1"/>
    </source>
</evidence>
<sequence length="107" mass="12403">MCFWFTIVSAANRRLPHIACSLGTDHEDDLSSGKHCRGELFTVRHEFIQEEEQAEATQETTPRELKMGFIIRITNTVSLRWQWKKRNAVVINTVSLRLEIYVLVSPT</sequence>
<reference evidence="1 2" key="1">
    <citation type="journal article" date="2020" name="BMC Genomics">
        <title>Intraspecific diversification of the crop wild relative Brassica cretica Lam. using demographic model selection.</title>
        <authorList>
            <person name="Kioukis A."/>
            <person name="Michalopoulou V.A."/>
            <person name="Briers L."/>
            <person name="Pirintsos S."/>
            <person name="Studholme D.J."/>
            <person name="Pavlidis P."/>
            <person name="Sarris P.F."/>
        </authorList>
    </citation>
    <scope>NUCLEOTIDE SEQUENCE [LARGE SCALE GENOMIC DNA]</scope>
    <source>
        <strain evidence="2">cv. PFS-1207/04</strain>
    </source>
</reference>
<protein>
    <recommendedName>
        <fullName evidence="3">Secreted protein</fullName>
    </recommendedName>
</protein>
<accession>A0ABQ7ER79</accession>
<keyword evidence="2" id="KW-1185">Reference proteome</keyword>
<gene>
    <name evidence="1" type="ORF">DY000_02046721</name>
</gene>
<name>A0ABQ7ER79_BRACR</name>
<comment type="caution">
    <text evidence="1">The sequence shown here is derived from an EMBL/GenBank/DDBJ whole genome shotgun (WGS) entry which is preliminary data.</text>
</comment>
<dbReference type="EMBL" id="QGKV02000297">
    <property type="protein sequence ID" value="KAF3606178.1"/>
    <property type="molecule type" value="Genomic_DNA"/>
</dbReference>
<dbReference type="Proteomes" id="UP000266723">
    <property type="component" value="Unassembled WGS sequence"/>
</dbReference>
<organism evidence="1 2">
    <name type="scientific">Brassica cretica</name>
    <name type="common">Mustard</name>
    <dbReference type="NCBI Taxonomy" id="69181"/>
    <lineage>
        <taxon>Eukaryota</taxon>
        <taxon>Viridiplantae</taxon>
        <taxon>Streptophyta</taxon>
        <taxon>Embryophyta</taxon>
        <taxon>Tracheophyta</taxon>
        <taxon>Spermatophyta</taxon>
        <taxon>Magnoliopsida</taxon>
        <taxon>eudicotyledons</taxon>
        <taxon>Gunneridae</taxon>
        <taxon>Pentapetalae</taxon>
        <taxon>rosids</taxon>
        <taxon>malvids</taxon>
        <taxon>Brassicales</taxon>
        <taxon>Brassicaceae</taxon>
        <taxon>Brassiceae</taxon>
        <taxon>Brassica</taxon>
    </lineage>
</organism>
<evidence type="ECO:0000313" key="2">
    <source>
        <dbReference type="Proteomes" id="UP000266723"/>
    </source>
</evidence>
<evidence type="ECO:0008006" key="3">
    <source>
        <dbReference type="Google" id="ProtNLM"/>
    </source>
</evidence>
<proteinExistence type="predicted"/>